<dbReference type="InterPro" id="IPR050383">
    <property type="entry name" value="GlyoxalaseI/FosfomycinResist"/>
</dbReference>
<evidence type="ECO:0000313" key="2">
    <source>
        <dbReference type="Proteomes" id="UP000064921"/>
    </source>
</evidence>
<dbReference type="PANTHER" id="PTHR21366:SF22">
    <property type="entry name" value="VOC DOMAIN-CONTAINING PROTEIN"/>
    <property type="match status" value="1"/>
</dbReference>
<dbReference type="InterPro" id="IPR004360">
    <property type="entry name" value="Glyas_Fos-R_dOase_dom"/>
</dbReference>
<dbReference type="PANTHER" id="PTHR21366">
    <property type="entry name" value="GLYOXALASE FAMILY PROTEIN"/>
    <property type="match status" value="1"/>
</dbReference>
<name>A0A0L0J0G4_9HYPH</name>
<dbReference type="PROSITE" id="PS51819">
    <property type="entry name" value="VOC"/>
    <property type="match status" value="1"/>
</dbReference>
<dbReference type="AlphaFoldDB" id="A0A0L0J0G4"/>
<dbReference type="SUPFAM" id="SSF54593">
    <property type="entry name" value="Glyoxalase/Bleomycin resistance protein/Dihydroxybiphenyl dioxygenase"/>
    <property type="match status" value="1"/>
</dbReference>
<proteinExistence type="predicted"/>
<accession>A0A0L0J0G4</accession>
<dbReference type="InterPro" id="IPR037523">
    <property type="entry name" value="VOC_core"/>
</dbReference>
<dbReference type="CDD" id="cd07264">
    <property type="entry name" value="VOC_like"/>
    <property type="match status" value="1"/>
</dbReference>
<organism evidence="1 2">
    <name type="scientific">Pannonibacter phragmitetus</name>
    <dbReference type="NCBI Taxonomy" id="121719"/>
    <lineage>
        <taxon>Bacteria</taxon>
        <taxon>Pseudomonadati</taxon>
        <taxon>Pseudomonadota</taxon>
        <taxon>Alphaproteobacteria</taxon>
        <taxon>Hyphomicrobiales</taxon>
        <taxon>Stappiaceae</taxon>
        <taxon>Pannonibacter</taxon>
    </lineage>
</organism>
<dbReference type="KEGG" id="pphr:APZ00_11275"/>
<dbReference type="Proteomes" id="UP000064921">
    <property type="component" value="Chromosome"/>
</dbReference>
<dbReference type="Gene3D" id="3.10.180.10">
    <property type="entry name" value="2,3-Dihydroxybiphenyl 1,2-Dioxygenase, domain 1"/>
    <property type="match status" value="1"/>
</dbReference>
<evidence type="ECO:0000313" key="1">
    <source>
        <dbReference type="EMBL" id="ALV27577.1"/>
    </source>
</evidence>
<dbReference type="STRING" id="121719.APZ00_11275"/>
<dbReference type="EMBL" id="CP013068">
    <property type="protein sequence ID" value="ALV27577.1"/>
    <property type="molecule type" value="Genomic_DNA"/>
</dbReference>
<keyword evidence="2" id="KW-1185">Reference proteome</keyword>
<dbReference type="Pfam" id="PF00903">
    <property type="entry name" value="Glyoxalase"/>
    <property type="match status" value="1"/>
</dbReference>
<dbReference type="PATRIC" id="fig|121719.5.peg.4400"/>
<dbReference type="RefSeq" id="WP_050472966.1">
    <property type="nucleotide sequence ID" value="NZ_CP013068.1"/>
</dbReference>
<reference evidence="1 2" key="1">
    <citation type="submission" date="2015-10" db="EMBL/GenBank/DDBJ databases">
        <title>The world's first case of liver abscess caused by Pannonibacter phragmitetus.</title>
        <authorList>
            <person name="Ming D."/>
            <person name="Wang M."/>
            <person name="Zhou Y."/>
            <person name="Jiang T."/>
            <person name="Hu S."/>
        </authorList>
    </citation>
    <scope>NUCLEOTIDE SEQUENCE [LARGE SCALE GENOMIC DNA]</scope>
    <source>
        <strain evidence="1 2">31801</strain>
    </source>
</reference>
<gene>
    <name evidence="1" type="ORF">APZ00_11275</name>
</gene>
<sequence length="131" mass="14176">MILRYTILYVEDVAATLDFYERAFGLKRSFLHASGDYGELATGGTKLAFSSVELMKQLGKKPGKPVLQAPVFEIAFETDDVQAAFDRAVAAGAKPVQQVRDEPWGQTTAYAGDLNGYLVEICSPVQLPSAG</sequence>
<dbReference type="InterPro" id="IPR029068">
    <property type="entry name" value="Glyas_Bleomycin-R_OHBP_Dase"/>
</dbReference>
<protein>
    <submittedName>
        <fullName evidence="1">Glyoxalase</fullName>
    </submittedName>
</protein>